<dbReference type="RefSeq" id="WP_213249206.1">
    <property type="nucleotide sequence ID" value="NZ_CP045806.1"/>
</dbReference>
<evidence type="ECO:0000256" key="1">
    <source>
        <dbReference type="ARBA" id="ARBA00004533"/>
    </source>
</evidence>
<dbReference type="EMBL" id="CP045809">
    <property type="protein sequence ID" value="QHN35202.1"/>
    <property type="molecule type" value="Genomic_DNA"/>
</dbReference>
<dbReference type="NCBIfam" id="NF005919">
    <property type="entry name" value="PRK07920.1"/>
    <property type="match status" value="1"/>
</dbReference>
<evidence type="ECO:0000313" key="8">
    <source>
        <dbReference type="Proteomes" id="UP001059836"/>
    </source>
</evidence>
<evidence type="ECO:0000256" key="6">
    <source>
        <dbReference type="ARBA" id="ARBA00023315"/>
    </source>
</evidence>
<keyword evidence="4" id="KW-0808">Transferase</keyword>
<evidence type="ECO:0000256" key="5">
    <source>
        <dbReference type="ARBA" id="ARBA00023136"/>
    </source>
</evidence>
<sequence length="308" mass="33694">MTSAPKVSPAERLTDLGYRLGWSAVRYAPDSLARSLFDIGGGWAGRHGGGPDQLRRNLARVLGVPAAQVPAETVEAAVRSYARYWYEAFRLPSMDPAAAAASVTMPEDDQAWLAEDVGRGKGVVIALPHSGNWDMAGVWLVRHYGQFATVAERLRPESLFRRFVDYRESLGFEIFPLSGGEQPPFTMLAERLRAGGIICLLGERDLAEHGVEVEFFGEKTRMPAGPVRLAIDTGAALKVGHHWFGDGVTSHVSCGPAIDTSGGVEATTQLLADAYQRNIAAHPTDWHMLQPLWESDWSDERRARIEGT</sequence>
<dbReference type="GO" id="GO:0016746">
    <property type="term" value="F:acyltransferase activity"/>
    <property type="evidence" value="ECO:0007669"/>
    <property type="project" value="UniProtKB-KW"/>
</dbReference>
<keyword evidence="2" id="KW-1003">Cell membrane</keyword>
<dbReference type="InterPro" id="IPR004960">
    <property type="entry name" value="LipA_acyltrans"/>
</dbReference>
<dbReference type="CDD" id="cd07984">
    <property type="entry name" value="LPLAT_LABLAT-like"/>
    <property type="match status" value="1"/>
</dbReference>
<evidence type="ECO:0000256" key="3">
    <source>
        <dbReference type="ARBA" id="ARBA00022519"/>
    </source>
</evidence>
<comment type="subcellular location">
    <subcellularLocation>
        <location evidence="1">Cell inner membrane</location>
    </subcellularLocation>
</comment>
<keyword evidence="6 7" id="KW-0012">Acyltransferase</keyword>
<gene>
    <name evidence="7" type="ORF">GII31_10200</name>
</gene>
<keyword evidence="3" id="KW-0997">Cell inner membrane</keyword>
<reference evidence="7" key="1">
    <citation type="journal article" date="2021" name="Nat. Microbiol.">
        <title>Cocultivation of an ultrasmall environmental parasitic bacterium with lytic ability against bacteria associated with wastewater foams.</title>
        <authorList>
            <person name="Batinovic S."/>
            <person name="Rose J.J.A."/>
            <person name="Ratcliffe J."/>
            <person name="Seviour R.J."/>
            <person name="Petrovski S."/>
        </authorList>
    </citation>
    <scope>NUCLEOTIDE SEQUENCE</scope>
    <source>
        <strain evidence="7">CON9</strain>
    </source>
</reference>
<evidence type="ECO:0000256" key="2">
    <source>
        <dbReference type="ARBA" id="ARBA00022475"/>
    </source>
</evidence>
<evidence type="ECO:0000313" key="7">
    <source>
        <dbReference type="EMBL" id="QHN35202.1"/>
    </source>
</evidence>
<accession>A0ABX6IH91</accession>
<name>A0ABX6IH91_9ACTN</name>
<keyword evidence="8" id="KW-1185">Reference proteome</keyword>
<dbReference type="Proteomes" id="UP001059836">
    <property type="component" value="Chromosome"/>
</dbReference>
<keyword evidence="5" id="KW-0472">Membrane</keyword>
<organism evidence="7 8">
    <name type="scientific">Gordonia pseudamarae</name>
    <dbReference type="NCBI Taxonomy" id="2831662"/>
    <lineage>
        <taxon>Bacteria</taxon>
        <taxon>Bacillati</taxon>
        <taxon>Actinomycetota</taxon>
        <taxon>Actinomycetes</taxon>
        <taxon>Mycobacteriales</taxon>
        <taxon>Gordoniaceae</taxon>
        <taxon>Gordonia</taxon>
    </lineage>
</organism>
<protein>
    <submittedName>
        <fullName evidence="7">Phosphatidylinositol mannoside acyltransferase</fullName>
    </submittedName>
</protein>
<dbReference type="PANTHER" id="PTHR30606">
    <property type="entry name" value="LIPID A BIOSYNTHESIS LAUROYL ACYLTRANSFERASE"/>
    <property type="match status" value="1"/>
</dbReference>
<evidence type="ECO:0000256" key="4">
    <source>
        <dbReference type="ARBA" id="ARBA00022679"/>
    </source>
</evidence>
<dbReference type="Pfam" id="PF03279">
    <property type="entry name" value="Lip_A_acyltrans"/>
    <property type="match status" value="1"/>
</dbReference>
<dbReference type="PANTHER" id="PTHR30606:SF10">
    <property type="entry name" value="PHOSPHATIDYLINOSITOL MANNOSIDE ACYLTRANSFERASE"/>
    <property type="match status" value="1"/>
</dbReference>
<proteinExistence type="predicted"/>